<dbReference type="PANTHER" id="PTHR23003:SF3">
    <property type="entry name" value="FI21236P1-RELATED"/>
    <property type="match status" value="1"/>
</dbReference>
<dbReference type="SUPFAM" id="SSF54928">
    <property type="entry name" value="RNA-binding domain, RBD"/>
    <property type="match status" value="2"/>
</dbReference>
<keyword evidence="2 4" id="KW-0694">RNA-binding</keyword>
<dbReference type="GO" id="GO:0000977">
    <property type="term" value="F:RNA polymerase II transcription regulatory region sequence-specific DNA binding"/>
    <property type="evidence" value="ECO:0007669"/>
    <property type="project" value="InterPro"/>
</dbReference>
<evidence type="ECO:0000259" key="6">
    <source>
        <dbReference type="PROSITE" id="PS50102"/>
    </source>
</evidence>
<gene>
    <name evidence="7" type="ORF">PBIL07802_LOCUS20144</name>
</gene>
<dbReference type="GO" id="GO:1990904">
    <property type="term" value="C:ribonucleoprotein complex"/>
    <property type="evidence" value="ECO:0007669"/>
    <property type="project" value="TreeGrafter"/>
</dbReference>
<dbReference type="GO" id="GO:0032422">
    <property type="term" value="F:purine-rich negative regulatory element binding"/>
    <property type="evidence" value="ECO:0007669"/>
    <property type="project" value="InterPro"/>
</dbReference>
<proteinExistence type="inferred from homology"/>
<sequence>MEEVELATKALRIENKQVFLNLRQNKRGLFLKIAEKAGVSRNQIIVPATGLHALKNALEELIAENQISDSLPGPKRSLNVGSKGRSHEAAPAPVASGNSKRVYVGNLTFDCTGEELELHMAHVGKVQSVEILTSASGRSRGAGLVEYESAEVAASAIASLNRSELHGRVLQVREDREAHVQPTHEGNRLFVGNLSWSLQSDVLKAQMETVGRVQSCEVMYQPTGRSRGYAIVVYENNEDAKSAISSLNGFNLDGREIQVRYDRH</sequence>
<dbReference type="Gene3D" id="3.30.70.330">
    <property type="match status" value="2"/>
</dbReference>
<feature type="domain" description="RRM" evidence="6">
    <location>
        <begin position="100"/>
        <end position="177"/>
    </location>
</feature>
<evidence type="ECO:0000313" key="7">
    <source>
        <dbReference type="EMBL" id="CAE0257883.1"/>
    </source>
</evidence>
<feature type="domain" description="RRM" evidence="6">
    <location>
        <begin position="187"/>
        <end position="264"/>
    </location>
</feature>
<reference evidence="7" key="1">
    <citation type="submission" date="2021-01" db="EMBL/GenBank/DDBJ databases">
        <authorList>
            <person name="Corre E."/>
            <person name="Pelletier E."/>
            <person name="Niang G."/>
            <person name="Scheremetjew M."/>
            <person name="Finn R."/>
            <person name="Kale V."/>
            <person name="Holt S."/>
            <person name="Cochrane G."/>
            <person name="Meng A."/>
            <person name="Brown T."/>
            <person name="Cohen L."/>
        </authorList>
    </citation>
    <scope>NUCLEOTIDE SEQUENCE</scope>
    <source>
        <strain evidence="7">NIES-2562</strain>
    </source>
</reference>
<dbReference type="GO" id="GO:0005634">
    <property type="term" value="C:nucleus"/>
    <property type="evidence" value="ECO:0007669"/>
    <property type="project" value="TreeGrafter"/>
</dbReference>
<dbReference type="GO" id="GO:0005737">
    <property type="term" value="C:cytoplasm"/>
    <property type="evidence" value="ECO:0007669"/>
    <property type="project" value="TreeGrafter"/>
</dbReference>
<name>A0A7S3DHI4_9EUKA</name>
<feature type="region of interest" description="Disordered" evidence="5">
    <location>
        <begin position="73"/>
        <end position="94"/>
    </location>
</feature>
<dbReference type="AlphaFoldDB" id="A0A7S3DHI4"/>
<dbReference type="InterPro" id="IPR012677">
    <property type="entry name" value="Nucleotide-bd_a/b_plait_sf"/>
</dbReference>
<evidence type="ECO:0000256" key="2">
    <source>
        <dbReference type="ARBA" id="ARBA00022884"/>
    </source>
</evidence>
<dbReference type="EMBL" id="HBIB01031068">
    <property type="protein sequence ID" value="CAE0257883.1"/>
    <property type="molecule type" value="Transcribed_RNA"/>
</dbReference>
<keyword evidence="3" id="KW-0238">DNA-binding</keyword>
<evidence type="ECO:0000256" key="4">
    <source>
        <dbReference type="PROSITE-ProRule" id="PRU00176"/>
    </source>
</evidence>
<evidence type="ECO:0000256" key="3">
    <source>
        <dbReference type="ARBA" id="ARBA00023125"/>
    </source>
</evidence>
<dbReference type="GO" id="GO:0003729">
    <property type="term" value="F:mRNA binding"/>
    <property type="evidence" value="ECO:0007669"/>
    <property type="project" value="TreeGrafter"/>
</dbReference>
<dbReference type="PROSITE" id="PS50102">
    <property type="entry name" value="RRM"/>
    <property type="match status" value="2"/>
</dbReference>
<dbReference type="InterPro" id="IPR050374">
    <property type="entry name" value="RRT5_SRSF_SR"/>
</dbReference>
<dbReference type="SMART" id="SM00360">
    <property type="entry name" value="RRM"/>
    <property type="match status" value="2"/>
</dbReference>
<dbReference type="InterPro" id="IPR000504">
    <property type="entry name" value="RRM_dom"/>
</dbReference>
<evidence type="ECO:0000256" key="1">
    <source>
        <dbReference type="ARBA" id="ARBA00009251"/>
    </source>
</evidence>
<organism evidence="7">
    <name type="scientific">Palpitomonas bilix</name>
    <dbReference type="NCBI Taxonomy" id="652834"/>
    <lineage>
        <taxon>Eukaryota</taxon>
        <taxon>Eukaryota incertae sedis</taxon>
    </lineage>
</organism>
<dbReference type="InterPro" id="IPR006628">
    <property type="entry name" value="PUR-bd_fam"/>
</dbReference>
<dbReference type="Pfam" id="PF04845">
    <property type="entry name" value="PurA"/>
    <property type="match status" value="1"/>
</dbReference>
<dbReference type="InterPro" id="IPR035979">
    <property type="entry name" value="RBD_domain_sf"/>
</dbReference>
<evidence type="ECO:0000256" key="5">
    <source>
        <dbReference type="SAM" id="MobiDB-lite"/>
    </source>
</evidence>
<dbReference type="PANTHER" id="PTHR23003">
    <property type="entry name" value="RNA RECOGNITION MOTIF RRM DOMAIN CONTAINING PROTEIN"/>
    <property type="match status" value="1"/>
</dbReference>
<dbReference type="Pfam" id="PF00076">
    <property type="entry name" value="RRM_1"/>
    <property type="match status" value="2"/>
</dbReference>
<protein>
    <recommendedName>
        <fullName evidence="6">RRM domain-containing protein</fullName>
    </recommendedName>
</protein>
<dbReference type="SMART" id="SM00712">
    <property type="entry name" value="PUR"/>
    <property type="match status" value="1"/>
</dbReference>
<dbReference type="Gene3D" id="3.10.450.700">
    <property type="match status" value="1"/>
</dbReference>
<comment type="similarity">
    <text evidence="1">Belongs to the PUR DNA-binding protein family.</text>
</comment>
<accession>A0A7S3DHI4</accession>